<dbReference type="AlphaFoldDB" id="A0A2K9EMZ0"/>
<evidence type="ECO:0000259" key="1">
    <source>
        <dbReference type="PROSITE" id="PS50075"/>
    </source>
</evidence>
<protein>
    <recommendedName>
        <fullName evidence="1">Carrier domain-containing protein</fullName>
    </recommendedName>
</protein>
<accession>A0A2K9EMZ0</accession>
<reference evidence="2 4" key="1">
    <citation type="submission" date="2017-12" db="EMBL/GenBank/DDBJ databases">
        <title>Complete genome sequence of Herbivorax saccincola GGR1, a novel Cellulosome-producing hydrolytic bacterium in a thermophilic biogas plant, established by Illumina and Nanopore MinION sequencing.</title>
        <authorList>
            <person name="Pechtl A."/>
            <person name="Ruckert C."/>
            <person name="Koeck D.E."/>
            <person name="Maus I."/>
            <person name="Winkler A."/>
            <person name="Kalinowski J."/>
            <person name="Puhler A."/>
            <person name="Schwarz W.W."/>
            <person name="Zverlov V.V."/>
            <person name="Schluter A."/>
            <person name="Liebl W."/>
        </authorList>
    </citation>
    <scope>NUCLEOTIDE SEQUENCE [LARGE SCALE GENOMIC DNA]</scope>
    <source>
        <strain evidence="2">GGR1</strain>
        <strain evidence="4">SR1</strain>
    </source>
</reference>
<dbReference type="KEGG" id="hsc:HVS_04455"/>
<dbReference type="OrthoDB" id="7173746at2"/>
<evidence type="ECO:0000313" key="5">
    <source>
        <dbReference type="Proteomes" id="UP000239720"/>
    </source>
</evidence>
<dbReference type="SUPFAM" id="SSF47336">
    <property type="entry name" value="ACP-like"/>
    <property type="match status" value="1"/>
</dbReference>
<dbReference type="Pfam" id="PF00550">
    <property type="entry name" value="PP-binding"/>
    <property type="match status" value="1"/>
</dbReference>
<proteinExistence type="predicted"/>
<reference evidence="3 5" key="2">
    <citation type="journal article" date="2018" name="Syst. Appl. Microbiol.">
        <title>Characterization and high-quality draft genome sequence of Herbivorax saccincola A7, an anaerobic, alkaliphilic, thermophilic, cellulolytic, and xylanolytic bacterium.</title>
        <authorList>
            <person name="Aikawa S."/>
            <person name="Baramee S."/>
            <person name="Sermsathanaswadi J."/>
            <person name="Thianheng P."/>
            <person name="Tachaapaikoon C."/>
            <person name="Shikata A."/>
            <person name="Waeonukul R."/>
            <person name="Pason P."/>
            <person name="Ratanakhanokchai K."/>
            <person name="Kosugi A."/>
        </authorList>
    </citation>
    <scope>NUCLEOTIDE SEQUENCE [LARGE SCALE GENOMIC DNA]</scope>
    <source>
        <strain evidence="3 5">A7</strain>
    </source>
</reference>
<sequence length="71" mass="8065">MDKKEILKMILDNLEIEDDLGFDAELDKLEQWDSMAVIAFIAFADDKFNKSISVSNIKSCRTIGDLVDLLL</sequence>
<dbReference type="RefSeq" id="WP_101299608.1">
    <property type="nucleotide sequence ID" value="NZ_CP025197.1"/>
</dbReference>
<feature type="domain" description="Carrier" evidence="1">
    <location>
        <begin position="1"/>
        <end position="71"/>
    </location>
</feature>
<gene>
    <name evidence="3" type="ORF">B9R14_09085</name>
    <name evidence="2" type="ORF">HVS_04455</name>
</gene>
<dbReference type="InterPro" id="IPR036736">
    <property type="entry name" value="ACP-like_sf"/>
</dbReference>
<evidence type="ECO:0000313" key="4">
    <source>
        <dbReference type="Proteomes" id="UP000233534"/>
    </source>
</evidence>
<dbReference type="Gene3D" id="1.10.1200.10">
    <property type="entry name" value="ACP-like"/>
    <property type="match status" value="1"/>
</dbReference>
<evidence type="ECO:0000313" key="2">
    <source>
        <dbReference type="EMBL" id="AUG56830.1"/>
    </source>
</evidence>
<dbReference type="Proteomes" id="UP000233534">
    <property type="component" value="Chromosome"/>
</dbReference>
<dbReference type="PROSITE" id="PS50075">
    <property type="entry name" value="CARRIER"/>
    <property type="match status" value="1"/>
</dbReference>
<dbReference type="EMBL" id="NEMB01000003">
    <property type="protein sequence ID" value="PQQ66883.1"/>
    <property type="molecule type" value="Genomic_DNA"/>
</dbReference>
<dbReference type="InterPro" id="IPR009081">
    <property type="entry name" value="PP-bd_ACP"/>
</dbReference>
<evidence type="ECO:0000313" key="3">
    <source>
        <dbReference type="EMBL" id="PQQ66883.1"/>
    </source>
</evidence>
<organism evidence="2 4">
    <name type="scientific">Acetivibrio saccincola</name>
    <dbReference type="NCBI Taxonomy" id="1677857"/>
    <lineage>
        <taxon>Bacteria</taxon>
        <taxon>Bacillati</taxon>
        <taxon>Bacillota</taxon>
        <taxon>Clostridia</taxon>
        <taxon>Eubacteriales</taxon>
        <taxon>Oscillospiraceae</taxon>
        <taxon>Acetivibrio</taxon>
    </lineage>
</organism>
<keyword evidence="4" id="KW-1185">Reference proteome</keyword>
<dbReference type="Proteomes" id="UP000239720">
    <property type="component" value="Unassembled WGS sequence"/>
</dbReference>
<dbReference type="EMBL" id="CP025197">
    <property type="protein sequence ID" value="AUG56830.1"/>
    <property type="molecule type" value="Genomic_DNA"/>
</dbReference>
<name>A0A2K9EMZ0_9FIRM</name>